<name>A0A0G3XF80_9SPHN</name>
<evidence type="ECO:0000313" key="1">
    <source>
        <dbReference type="EMBL" id="AKM09867.1"/>
    </source>
</evidence>
<keyword evidence="2" id="KW-1185">Reference proteome</keyword>
<proteinExistence type="predicted"/>
<protein>
    <submittedName>
        <fullName evidence="1">Uncharacterized protein</fullName>
    </submittedName>
</protein>
<dbReference type="Gene3D" id="1.10.10.10">
    <property type="entry name" value="Winged helix-like DNA-binding domain superfamily/Winged helix DNA-binding domain"/>
    <property type="match status" value="1"/>
</dbReference>
<dbReference type="InterPro" id="IPR036388">
    <property type="entry name" value="WH-like_DNA-bd_sf"/>
</dbReference>
<dbReference type="PATRIC" id="fig|1348774.3.peg.1578"/>
<dbReference type="STRING" id="1348774.AB433_07525"/>
<dbReference type="EMBL" id="CP011770">
    <property type="protein sequence ID" value="AKM09867.1"/>
    <property type="molecule type" value="Genomic_DNA"/>
</dbReference>
<dbReference type="OrthoDB" id="7570204at2"/>
<dbReference type="KEGG" id="cna:AB433_07525"/>
<dbReference type="RefSeq" id="WP_047820551.1">
    <property type="nucleotide sequence ID" value="NZ_CP011770.1"/>
</dbReference>
<organism evidence="1 2">
    <name type="scientific">Croceicoccus naphthovorans</name>
    <dbReference type="NCBI Taxonomy" id="1348774"/>
    <lineage>
        <taxon>Bacteria</taxon>
        <taxon>Pseudomonadati</taxon>
        <taxon>Pseudomonadota</taxon>
        <taxon>Alphaproteobacteria</taxon>
        <taxon>Sphingomonadales</taxon>
        <taxon>Erythrobacteraceae</taxon>
        <taxon>Croceicoccus</taxon>
    </lineage>
</organism>
<accession>A0A0G3XF80</accession>
<sequence>MIVNIDEFSELCGVTSETMRGYVRAVDGTPAWLIERGDKGRPYRIDTEGGLAWWKALRDEGQQAEADRQAQLQQLRLDILGDQAESEDMMALSGKARKEEYSATMERIKLRRIMGELVETGDLVPLLSHAAVEARRRLQMVPGEYAAQMGLTPEDVKPLRDLIEKAVNGFVESFALPRSGNGNA</sequence>
<dbReference type="Proteomes" id="UP000035287">
    <property type="component" value="Chromosome"/>
</dbReference>
<gene>
    <name evidence="1" type="ORF">AB433_07525</name>
</gene>
<dbReference type="AlphaFoldDB" id="A0A0G3XF80"/>
<reference evidence="1 2" key="1">
    <citation type="submission" date="2015-06" db="EMBL/GenBank/DDBJ databases">
        <authorList>
            <person name="Zeng Y."/>
            <person name="Huang Y."/>
        </authorList>
    </citation>
    <scope>NUCLEOTIDE SEQUENCE [LARGE SCALE GENOMIC DNA]</scope>
    <source>
        <strain evidence="1 2">PQ-2</strain>
    </source>
</reference>
<evidence type="ECO:0000313" key="2">
    <source>
        <dbReference type="Proteomes" id="UP000035287"/>
    </source>
</evidence>